<keyword evidence="1" id="KW-1133">Transmembrane helix</keyword>
<dbReference type="InterPro" id="IPR036514">
    <property type="entry name" value="SGNH_hydro_sf"/>
</dbReference>
<evidence type="ECO:0000313" key="4">
    <source>
        <dbReference type="Proteomes" id="UP000178690"/>
    </source>
</evidence>
<dbReference type="STRING" id="1802363.A2682_01305"/>
<name>A0A1G2PJK7_TERXR</name>
<keyword evidence="1" id="KW-0472">Membrane</keyword>
<evidence type="ECO:0000313" key="3">
    <source>
        <dbReference type="EMBL" id="OHA48525.1"/>
    </source>
</evidence>
<evidence type="ECO:0000256" key="1">
    <source>
        <dbReference type="SAM" id="Phobius"/>
    </source>
</evidence>
<gene>
    <name evidence="3" type="ORF">A2682_01305</name>
</gene>
<organism evidence="3 4">
    <name type="scientific">Terrybacteria sp. (strain RIFCSPHIGHO2_01_FULL_58_15)</name>
    <dbReference type="NCBI Taxonomy" id="1802363"/>
    <lineage>
        <taxon>Bacteria</taxon>
        <taxon>Candidatus Terryibacteriota</taxon>
    </lineage>
</organism>
<proteinExistence type="predicted"/>
<sequence length="338" mass="38810">MPFPHPDISRSVFAFLVAAELLIIVVIGEQLFSPLRPDPTALPQEAFPHSETSSLQHFYEPRPREEPWGWEDNDATPYRINADTLNDRFDYLPDKPADTFRIIALGDSFTYGLFVPTAESWPERFEDLLSEQSACPGGARYEVLNFGVPGYDIAYSVERFLLRGKKYDPDLVLFLLSADDSVQVNEVMREKYRGMLDELRKTQGEQAFTEKGTAYRAYLQAWRETSEELGERNIMERHRRSFETLTGEFADALVLYYLPRWGQWESEGLVQRFRTLLETFAAEREKVLFTESSISGDKREPGNDLVLTNDPHPSPKGHLAIAQEILSYLKDQNLLPCP</sequence>
<dbReference type="InterPro" id="IPR013830">
    <property type="entry name" value="SGNH_hydro"/>
</dbReference>
<keyword evidence="1" id="KW-0812">Transmembrane</keyword>
<evidence type="ECO:0000259" key="2">
    <source>
        <dbReference type="Pfam" id="PF13472"/>
    </source>
</evidence>
<dbReference type="SUPFAM" id="SSF52266">
    <property type="entry name" value="SGNH hydrolase"/>
    <property type="match status" value="1"/>
</dbReference>
<protein>
    <recommendedName>
        <fullName evidence="2">SGNH hydrolase-type esterase domain-containing protein</fullName>
    </recommendedName>
</protein>
<accession>A0A1G2PJK7</accession>
<dbReference type="EMBL" id="MHST01000019">
    <property type="protein sequence ID" value="OHA48525.1"/>
    <property type="molecule type" value="Genomic_DNA"/>
</dbReference>
<feature type="domain" description="SGNH hydrolase-type esterase" evidence="2">
    <location>
        <begin position="104"/>
        <end position="318"/>
    </location>
</feature>
<feature type="transmembrane region" description="Helical" evidence="1">
    <location>
        <begin position="12"/>
        <end position="32"/>
    </location>
</feature>
<dbReference type="Proteomes" id="UP000178690">
    <property type="component" value="Unassembled WGS sequence"/>
</dbReference>
<reference evidence="3 4" key="1">
    <citation type="journal article" date="2016" name="Nat. Commun.">
        <title>Thousands of microbial genomes shed light on interconnected biogeochemical processes in an aquifer system.</title>
        <authorList>
            <person name="Anantharaman K."/>
            <person name="Brown C.T."/>
            <person name="Hug L.A."/>
            <person name="Sharon I."/>
            <person name="Castelle C.J."/>
            <person name="Probst A.J."/>
            <person name="Thomas B.C."/>
            <person name="Singh A."/>
            <person name="Wilkins M.J."/>
            <person name="Karaoz U."/>
            <person name="Brodie E.L."/>
            <person name="Williams K.H."/>
            <person name="Hubbard S.S."/>
            <person name="Banfield J.F."/>
        </authorList>
    </citation>
    <scope>NUCLEOTIDE SEQUENCE [LARGE SCALE GENOMIC DNA]</scope>
    <source>
        <strain evidence="4">RIFCSPHIGHO2_01_FULL_58_15</strain>
    </source>
</reference>
<dbReference type="Pfam" id="PF13472">
    <property type="entry name" value="Lipase_GDSL_2"/>
    <property type="match status" value="1"/>
</dbReference>
<dbReference type="Gene3D" id="3.40.50.1110">
    <property type="entry name" value="SGNH hydrolase"/>
    <property type="match status" value="1"/>
</dbReference>
<comment type="caution">
    <text evidence="3">The sequence shown here is derived from an EMBL/GenBank/DDBJ whole genome shotgun (WGS) entry which is preliminary data.</text>
</comment>
<dbReference type="AlphaFoldDB" id="A0A1G2PJK7"/>
<dbReference type="CDD" id="cd00229">
    <property type="entry name" value="SGNH_hydrolase"/>
    <property type="match status" value="1"/>
</dbReference>